<dbReference type="EMBL" id="GBXM01082417">
    <property type="protein sequence ID" value="JAH26160.1"/>
    <property type="molecule type" value="Transcribed_RNA"/>
</dbReference>
<organism evidence="1">
    <name type="scientific">Anguilla anguilla</name>
    <name type="common">European freshwater eel</name>
    <name type="synonym">Muraena anguilla</name>
    <dbReference type="NCBI Taxonomy" id="7936"/>
    <lineage>
        <taxon>Eukaryota</taxon>
        <taxon>Metazoa</taxon>
        <taxon>Chordata</taxon>
        <taxon>Craniata</taxon>
        <taxon>Vertebrata</taxon>
        <taxon>Euteleostomi</taxon>
        <taxon>Actinopterygii</taxon>
        <taxon>Neopterygii</taxon>
        <taxon>Teleostei</taxon>
        <taxon>Anguilliformes</taxon>
        <taxon>Anguillidae</taxon>
        <taxon>Anguilla</taxon>
    </lineage>
</organism>
<accession>A0A0E9RCD1</accession>
<protein>
    <submittedName>
        <fullName evidence="1">Uncharacterized protein</fullName>
    </submittedName>
</protein>
<proteinExistence type="predicted"/>
<reference evidence="1" key="1">
    <citation type="submission" date="2014-11" db="EMBL/GenBank/DDBJ databases">
        <authorList>
            <person name="Amaro Gonzalez C."/>
        </authorList>
    </citation>
    <scope>NUCLEOTIDE SEQUENCE</scope>
</reference>
<dbReference type="AlphaFoldDB" id="A0A0E9RCD1"/>
<name>A0A0E9RCD1_ANGAN</name>
<sequence>MLQPRTVFIARRESFF</sequence>
<evidence type="ECO:0000313" key="1">
    <source>
        <dbReference type="EMBL" id="JAH26160.1"/>
    </source>
</evidence>
<reference evidence="1" key="2">
    <citation type="journal article" date="2015" name="Fish Shellfish Immunol.">
        <title>Early steps in the European eel (Anguilla anguilla)-Vibrio vulnificus interaction in the gills: Role of the RtxA13 toxin.</title>
        <authorList>
            <person name="Callol A."/>
            <person name="Pajuelo D."/>
            <person name="Ebbesson L."/>
            <person name="Teles M."/>
            <person name="MacKenzie S."/>
            <person name="Amaro C."/>
        </authorList>
    </citation>
    <scope>NUCLEOTIDE SEQUENCE</scope>
</reference>